<keyword evidence="2" id="KW-1185">Reference proteome</keyword>
<protein>
    <submittedName>
        <fullName evidence="1">Uncharacterized protein</fullName>
    </submittedName>
</protein>
<evidence type="ECO:0000313" key="2">
    <source>
        <dbReference type="Proteomes" id="UP000308600"/>
    </source>
</evidence>
<sequence>MRFCAPRSVSPSPVRGRRRSSSTFGLPSDSETDPSSDYSESDSDSESSISSSSSSDGEPISKALTPRASKRPAVEPRYIDENVATIRLHARHHDPYEEWERQTRKDSFRSAQKEQKDKQVQLYNLQERSHVQDKQRLAAVHAQQLAEVERILAGVKIDQQRAENFVQERTRTSNILLERVEKAIKLEEDKLNAKLDAERQAQEKIRREEELKQRLHQERLKQEQDRIQKAAEDAQRQKQEEKERQEAEVKAQADRAQKDKAAEDRKNVGLSSAYEDWRQARIDLIRLKMDPMKFVKDNMRSQWGAIRRQITSRISQLTNDPIVINRVSNEIYQLAKPNSGALPSQLYSAVLSSLAKAIILQAETEVTAEKRSAIPLAQTAYNLLSSLPQFTEIMYAKLTQRVGGWCIPTALPERDYDSRPWADEAEMKKVMGFRKSANGDDVETRADFATRVAGIMRVYFHILKIQPKQPLSPMWQTTRYWMWFARVLGEPRMLPTIAGAEIMYTALDVMGDQARDIWGQQFLKMLALIYQGVTSGLGSKQAFFIGGTSPEGKAARVRVQLEIERIMKGVSGSANGGNGFGMMT</sequence>
<accession>A0ACD3AJS3</accession>
<organism evidence="1 2">
    <name type="scientific">Pluteus cervinus</name>
    <dbReference type="NCBI Taxonomy" id="181527"/>
    <lineage>
        <taxon>Eukaryota</taxon>
        <taxon>Fungi</taxon>
        <taxon>Dikarya</taxon>
        <taxon>Basidiomycota</taxon>
        <taxon>Agaricomycotina</taxon>
        <taxon>Agaricomycetes</taxon>
        <taxon>Agaricomycetidae</taxon>
        <taxon>Agaricales</taxon>
        <taxon>Pluteineae</taxon>
        <taxon>Pluteaceae</taxon>
        <taxon>Pluteus</taxon>
    </lineage>
</organism>
<evidence type="ECO:0000313" key="1">
    <source>
        <dbReference type="EMBL" id="TFK66010.1"/>
    </source>
</evidence>
<proteinExistence type="predicted"/>
<dbReference type="EMBL" id="ML208418">
    <property type="protein sequence ID" value="TFK66010.1"/>
    <property type="molecule type" value="Genomic_DNA"/>
</dbReference>
<dbReference type="Proteomes" id="UP000308600">
    <property type="component" value="Unassembled WGS sequence"/>
</dbReference>
<gene>
    <name evidence="1" type="ORF">BDN72DRAFT_800509</name>
</gene>
<reference evidence="1 2" key="1">
    <citation type="journal article" date="2019" name="Nat. Ecol. Evol.">
        <title>Megaphylogeny resolves global patterns of mushroom evolution.</title>
        <authorList>
            <person name="Varga T."/>
            <person name="Krizsan K."/>
            <person name="Foldi C."/>
            <person name="Dima B."/>
            <person name="Sanchez-Garcia M."/>
            <person name="Sanchez-Ramirez S."/>
            <person name="Szollosi G.J."/>
            <person name="Szarkandi J.G."/>
            <person name="Papp V."/>
            <person name="Albert L."/>
            <person name="Andreopoulos W."/>
            <person name="Angelini C."/>
            <person name="Antonin V."/>
            <person name="Barry K.W."/>
            <person name="Bougher N.L."/>
            <person name="Buchanan P."/>
            <person name="Buyck B."/>
            <person name="Bense V."/>
            <person name="Catcheside P."/>
            <person name="Chovatia M."/>
            <person name="Cooper J."/>
            <person name="Damon W."/>
            <person name="Desjardin D."/>
            <person name="Finy P."/>
            <person name="Geml J."/>
            <person name="Haridas S."/>
            <person name="Hughes K."/>
            <person name="Justo A."/>
            <person name="Karasinski D."/>
            <person name="Kautmanova I."/>
            <person name="Kiss B."/>
            <person name="Kocsube S."/>
            <person name="Kotiranta H."/>
            <person name="LaButti K.M."/>
            <person name="Lechner B.E."/>
            <person name="Liimatainen K."/>
            <person name="Lipzen A."/>
            <person name="Lukacs Z."/>
            <person name="Mihaltcheva S."/>
            <person name="Morgado L.N."/>
            <person name="Niskanen T."/>
            <person name="Noordeloos M.E."/>
            <person name="Ohm R.A."/>
            <person name="Ortiz-Santana B."/>
            <person name="Ovrebo C."/>
            <person name="Racz N."/>
            <person name="Riley R."/>
            <person name="Savchenko A."/>
            <person name="Shiryaev A."/>
            <person name="Soop K."/>
            <person name="Spirin V."/>
            <person name="Szebenyi C."/>
            <person name="Tomsovsky M."/>
            <person name="Tulloss R.E."/>
            <person name="Uehling J."/>
            <person name="Grigoriev I.V."/>
            <person name="Vagvolgyi C."/>
            <person name="Papp T."/>
            <person name="Martin F.M."/>
            <person name="Miettinen O."/>
            <person name="Hibbett D.S."/>
            <person name="Nagy L.G."/>
        </authorList>
    </citation>
    <scope>NUCLEOTIDE SEQUENCE [LARGE SCALE GENOMIC DNA]</scope>
    <source>
        <strain evidence="1 2">NL-1719</strain>
    </source>
</reference>
<name>A0ACD3AJS3_9AGAR</name>